<dbReference type="Proteomes" id="UP000694851">
    <property type="component" value="Unplaced"/>
</dbReference>
<evidence type="ECO:0000256" key="9">
    <source>
        <dbReference type="SAM" id="SignalP"/>
    </source>
</evidence>
<dbReference type="PANTHER" id="PTHR11027">
    <property type="entry name" value="APOLIPOPROTEIN A-II"/>
    <property type="match status" value="1"/>
</dbReference>
<dbReference type="RefSeq" id="XP_019488666.1">
    <property type="nucleotide sequence ID" value="XM_019633121.1"/>
</dbReference>
<evidence type="ECO:0000313" key="11">
    <source>
        <dbReference type="RefSeq" id="XP_019488666.1"/>
    </source>
</evidence>
<evidence type="ECO:0000313" key="10">
    <source>
        <dbReference type="Proteomes" id="UP000694851"/>
    </source>
</evidence>
<feature type="chain" id="PRO_5034726047" description="Apolipoprotein A-II" evidence="9">
    <location>
        <begin position="19"/>
        <end position="100"/>
    </location>
</feature>
<dbReference type="GO" id="GO:0042157">
    <property type="term" value="P:lipoprotein metabolic process"/>
    <property type="evidence" value="ECO:0007669"/>
    <property type="project" value="InterPro"/>
</dbReference>
<gene>
    <name evidence="11" type="primary">APOA2</name>
</gene>
<dbReference type="GO" id="GO:0008289">
    <property type="term" value="F:lipid binding"/>
    <property type="evidence" value="ECO:0007669"/>
    <property type="project" value="InterPro"/>
</dbReference>
<feature type="signal peptide" evidence="9">
    <location>
        <begin position="1"/>
        <end position="18"/>
    </location>
</feature>
<dbReference type="Gene3D" id="6.10.250.100">
    <property type="match status" value="1"/>
</dbReference>
<evidence type="ECO:0000256" key="6">
    <source>
        <dbReference type="ARBA" id="ARBA00022850"/>
    </source>
</evidence>
<evidence type="ECO:0000256" key="5">
    <source>
        <dbReference type="ARBA" id="ARBA00022525"/>
    </source>
</evidence>
<comment type="subcellular location">
    <subcellularLocation>
        <location evidence="1">Secreted</location>
    </subcellularLocation>
</comment>
<dbReference type="OrthoDB" id="9450770at2759"/>
<keyword evidence="10" id="KW-1185">Reference proteome</keyword>
<dbReference type="PANTHER" id="PTHR11027:SF0">
    <property type="entry name" value="APOLIPOPROTEIN A-II"/>
    <property type="match status" value="1"/>
</dbReference>
<evidence type="ECO:0000256" key="1">
    <source>
        <dbReference type="ARBA" id="ARBA00004613"/>
    </source>
</evidence>
<dbReference type="GO" id="GO:0030301">
    <property type="term" value="P:cholesterol transport"/>
    <property type="evidence" value="ECO:0007669"/>
    <property type="project" value="TreeGrafter"/>
</dbReference>
<dbReference type="GO" id="GO:0008035">
    <property type="term" value="F:high-density lipoprotein particle binding"/>
    <property type="evidence" value="ECO:0007669"/>
    <property type="project" value="TreeGrafter"/>
</dbReference>
<keyword evidence="4" id="KW-0813">Transport</keyword>
<reference evidence="11" key="1">
    <citation type="submission" date="2025-08" db="UniProtKB">
        <authorList>
            <consortium name="RefSeq"/>
        </authorList>
    </citation>
    <scope>IDENTIFICATION</scope>
    <source>
        <tissue evidence="11">Muscle</tissue>
    </source>
</reference>
<keyword evidence="9" id="KW-0732">Signal</keyword>
<comment type="similarity">
    <text evidence="2">Belongs to the apolipoprotein A2 family.</text>
</comment>
<evidence type="ECO:0000256" key="2">
    <source>
        <dbReference type="ARBA" id="ARBA00010232"/>
    </source>
</evidence>
<dbReference type="GO" id="GO:0042632">
    <property type="term" value="P:cholesterol homeostasis"/>
    <property type="evidence" value="ECO:0007669"/>
    <property type="project" value="TreeGrafter"/>
</dbReference>
<keyword evidence="6" id="KW-0345">HDL</keyword>
<dbReference type="CTD" id="336"/>
<proteinExistence type="inferred from homology"/>
<sequence length="100" mass="11270">MKLLAVTVLLLTICSLEGALVRRQAEEQGLQSLFSQYFQTMADYGKELVEKANGLELQVQAQAYLNKTQEQLTPLVKKAGSDLMHFLGYFVDFNTQPEAR</sequence>
<dbReference type="InterPro" id="IPR006801">
    <property type="entry name" value="ApoA-II"/>
</dbReference>
<dbReference type="SUPFAM" id="SSF82936">
    <property type="entry name" value="Apolipoprotein A-II"/>
    <property type="match status" value="1"/>
</dbReference>
<dbReference type="AlphaFoldDB" id="A0A8B7QJA7"/>
<keyword evidence="5" id="KW-0964">Secreted</keyword>
<dbReference type="GeneID" id="109376944"/>
<organism evidence="10 11">
    <name type="scientific">Hipposideros armiger</name>
    <name type="common">Great Himalayan leaf-nosed bat</name>
    <dbReference type="NCBI Taxonomy" id="186990"/>
    <lineage>
        <taxon>Eukaryota</taxon>
        <taxon>Metazoa</taxon>
        <taxon>Chordata</taxon>
        <taxon>Craniata</taxon>
        <taxon>Vertebrata</taxon>
        <taxon>Euteleostomi</taxon>
        <taxon>Mammalia</taxon>
        <taxon>Eutheria</taxon>
        <taxon>Laurasiatheria</taxon>
        <taxon>Chiroptera</taxon>
        <taxon>Yinpterochiroptera</taxon>
        <taxon>Rhinolophoidea</taxon>
        <taxon>Hipposideridae</taxon>
        <taxon>Hipposideros</taxon>
    </lineage>
</organism>
<keyword evidence="7" id="KW-0445">Lipid transport</keyword>
<evidence type="ECO:0000256" key="8">
    <source>
        <dbReference type="ARBA" id="ARBA00030900"/>
    </source>
</evidence>
<evidence type="ECO:0000256" key="3">
    <source>
        <dbReference type="ARBA" id="ARBA00022421"/>
    </source>
</evidence>
<dbReference type="InterPro" id="IPR036172">
    <property type="entry name" value="ApoA-II_sf"/>
</dbReference>
<dbReference type="GO" id="GO:0034366">
    <property type="term" value="C:spherical high-density lipoprotein particle"/>
    <property type="evidence" value="ECO:0007669"/>
    <property type="project" value="TreeGrafter"/>
</dbReference>
<accession>A0A8B7QJA7</accession>
<dbReference type="Pfam" id="PF04711">
    <property type="entry name" value="ApoA-II"/>
    <property type="match status" value="1"/>
</dbReference>
<dbReference type="KEGG" id="hai:109376944"/>
<evidence type="ECO:0000256" key="7">
    <source>
        <dbReference type="ARBA" id="ARBA00023055"/>
    </source>
</evidence>
<evidence type="ECO:0000256" key="4">
    <source>
        <dbReference type="ARBA" id="ARBA00022448"/>
    </source>
</evidence>
<name>A0A8B7QJA7_HIPAR</name>
<protein>
    <recommendedName>
        <fullName evidence="3">Apolipoprotein A-II</fullName>
    </recommendedName>
    <alternativeName>
        <fullName evidence="8">Apolipoprotein A2</fullName>
    </alternativeName>
</protein>
<dbReference type="GO" id="GO:0120020">
    <property type="term" value="F:cholesterol transfer activity"/>
    <property type="evidence" value="ECO:0007669"/>
    <property type="project" value="TreeGrafter"/>
</dbReference>